<dbReference type="SMART" id="SM01350">
    <property type="entry name" value="6PGD"/>
    <property type="match status" value="1"/>
</dbReference>
<dbReference type="InterPro" id="IPR013328">
    <property type="entry name" value="6PGD_dom2"/>
</dbReference>
<dbReference type="EMBL" id="JADKNH010000004">
    <property type="protein sequence ID" value="MBF4692954.1"/>
    <property type="molecule type" value="Genomic_DNA"/>
</dbReference>
<proteinExistence type="inferred from homology"/>
<dbReference type="Pfam" id="PF03446">
    <property type="entry name" value="NAD_binding_2"/>
    <property type="match status" value="1"/>
</dbReference>
<evidence type="ECO:0000259" key="4">
    <source>
        <dbReference type="SMART" id="SM01350"/>
    </source>
</evidence>
<dbReference type="InterPro" id="IPR006115">
    <property type="entry name" value="6PGDH_NADP-bd"/>
</dbReference>
<dbReference type="Pfam" id="PF00393">
    <property type="entry name" value="6PGD"/>
    <property type="match status" value="1"/>
</dbReference>
<organism evidence="5 6">
    <name type="scientific">Fusibacter ferrireducens</name>
    <dbReference type="NCBI Taxonomy" id="2785058"/>
    <lineage>
        <taxon>Bacteria</taxon>
        <taxon>Bacillati</taxon>
        <taxon>Bacillota</taxon>
        <taxon>Clostridia</taxon>
        <taxon>Eubacteriales</taxon>
        <taxon>Eubacteriales Family XII. Incertae Sedis</taxon>
        <taxon>Fusibacter</taxon>
    </lineage>
</organism>
<evidence type="ECO:0000256" key="2">
    <source>
        <dbReference type="ARBA" id="ARBA00023002"/>
    </source>
</evidence>
<name>A0ABR9ZR76_9FIRM</name>
<evidence type="ECO:0000256" key="3">
    <source>
        <dbReference type="ARBA" id="ARBA00023064"/>
    </source>
</evidence>
<dbReference type="InterPro" id="IPR006114">
    <property type="entry name" value="6PGDH_C"/>
</dbReference>
<feature type="domain" description="6-phosphogluconate dehydrogenase C-terminal" evidence="4">
    <location>
        <begin position="168"/>
        <end position="296"/>
    </location>
</feature>
<comment type="similarity">
    <text evidence="1">Belongs to the 6-phosphogluconate dehydrogenase family.</text>
</comment>
<dbReference type="Gene3D" id="3.40.50.720">
    <property type="entry name" value="NAD(P)-binding Rossmann-like Domain"/>
    <property type="match status" value="1"/>
</dbReference>
<dbReference type="InterPro" id="IPR004849">
    <property type="entry name" value="6DGDH_YqeC"/>
</dbReference>
<dbReference type="InterPro" id="IPR008927">
    <property type="entry name" value="6-PGluconate_DH-like_C_sf"/>
</dbReference>
<dbReference type="InterPro" id="IPR006183">
    <property type="entry name" value="Pgluconate_DH"/>
</dbReference>
<evidence type="ECO:0000256" key="1">
    <source>
        <dbReference type="ARBA" id="ARBA00008419"/>
    </source>
</evidence>
<protein>
    <submittedName>
        <fullName evidence="5">Decarboxylating 6-phosphogluconate dehydrogenase</fullName>
    </submittedName>
</protein>
<dbReference type="PANTHER" id="PTHR11811">
    <property type="entry name" value="6-PHOSPHOGLUCONATE DEHYDROGENASE"/>
    <property type="match status" value="1"/>
</dbReference>
<evidence type="ECO:0000313" key="6">
    <source>
        <dbReference type="Proteomes" id="UP000614200"/>
    </source>
</evidence>
<keyword evidence="6" id="KW-1185">Reference proteome</keyword>
<keyword evidence="3" id="KW-0311">Gluconate utilization</keyword>
<keyword evidence="2" id="KW-0560">Oxidoreductase</keyword>
<dbReference type="SUPFAM" id="SSF51735">
    <property type="entry name" value="NAD(P)-binding Rossmann-fold domains"/>
    <property type="match status" value="1"/>
</dbReference>
<dbReference type="Gene3D" id="1.10.1040.10">
    <property type="entry name" value="N-(1-d-carboxylethyl)-l-norvaline Dehydrogenase, domain 2"/>
    <property type="match status" value="1"/>
</dbReference>
<dbReference type="Proteomes" id="UP000614200">
    <property type="component" value="Unassembled WGS sequence"/>
</dbReference>
<dbReference type="NCBIfam" id="TIGR00872">
    <property type="entry name" value="gnd_rel"/>
    <property type="match status" value="1"/>
</dbReference>
<sequence>MKIGLIGLGKMGYALALNMRDQGVDVHVYNRSKEKVDHIKEEGIQGFYDLKTLVSHLDESRKVIWLMVSAGETVDALIDELIPMLKQSDIIIDGGNSNYKDTQRRYAKLNELGIDYVDVGTSGGISGARYGACLMAGGDPEPVEYISDILQKISVKDGYGYFGASGSGHYVKMVHNGIEYGMMQAIGEGFDILKASEYDLDFELTSKVWSNGSIIEGLLMKLMHKAFMESETLEGIKGIVDASGEADWTVEEALRLKVSAPVITQSLFTRFKSKDDDRFSEKSIAALRNQFGGHKIYKE</sequence>
<evidence type="ECO:0000313" key="5">
    <source>
        <dbReference type="EMBL" id="MBF4692954.1"/>
    </source>
</evidence>
<comment type="caution">
    <text evidence="5">The sequence shown here is derived from an EMBL/GenBank/DDBJ whole genome shotgun (WGS) entry which is preliminary data.</text>
</comment>
<dbReference type="NCBIfam" id="NF007161">
    <property type="entry name" value="PRK09599.1"/>
    <property type="match status" value="1"/>
</dbReference>
<reference evidence="5 6" key="1">
    <citation type="submission" date="2020-11" db="EMBL/GenBank/DDBJ databases">
        <title>Fusibacter basophilias sp. nov.</title>
        <authorList>
            <person name="Qiu D."/>
        </authorList>
    </citation>
    <scope>NUCLEOTIDE SEQUENCE [LARGE SCALE GENOMIC DNA]</scope>
    <source>
        <strain evidence="5 6">Q10-2</strain>
    </source>
</reference>
<accession>A0ABR9ZR76</accession>
<dbReference type="InterPro" id="IPR036291">
    <property type="entry name" value="NAD(P)-bd_dom_sf"/>
</dbReference>
<dbReference type="SUPFAM" id="SSF48179">
    <property type="entry name" value="6-phosphogluconate dehydrogenase C-terminal domain-like"/>
    <property type="match status" value="1"/>
</dbReference>
<gene>
    <name evidence="5" type="primary">gnd</name>
    <name evidence="5" type="ORF">ISU02_07475</name>
</gene>
<dbReference type="PRINTS" id="PR00076">
    <property type="entry name" value="6PGDHDRGNASE"/>
</dbReference>